<gene>
    <name evidence="1" type="ORF">HDA45_001774</name>
</gene>
<protein>
    <recommendedName>
        <fullName evidence="3">DUF3626 domain-containing protein</fullName>
    </recommendedName>
</protein>
<sequence length="269" mass="29582">MRSRALSYVAAKARGGHETGLPVTLHFHPDRSTMDGRPLLAAMAEDGFYRNQFETGTSNGGLTAHPGGDRWRWESRMFGGAYDDAPPAERPKYGALDFRRRAVGGAPRFGSAHLRMAAHTTARTTFCYPDSVLRPADFGYGTRVSALITLATQDDVDPLDDYIEAHVHGPVRLKTDVEALVLDPSHRGTDVEKAALGIGCPVEWHPGFRLSTGELARHPAYRGPEFVELGLALAEDGYLDPRVLGEARHVDQQALKRVWHYVARFGVLP</sequence>
<dbReference type="AlphaFoldDB" id="A0A841AXK3"/>
<dbReference type="RefSeq" id="WP_184893574.1">
    <property type="nucleotide sequence ID" value="NZ_JACHMX010000001.1"/>
</dbReference>
<keyword evidence="2" id="KW-1185">Reference proteome</keyword>
<comment type="caution">
    <text evidence="1">The sequence shown here is derived from an EMBL/GenBank/DDBJ whole genome shotgun (WGS) entry which is preliminary data.</text>
</comment>
<evidence type="ECO:0000313" key="2">
    <source>
        <dbReference type="Proteomes" id="UP000580861"/>
    </source>
</evidence>
<name>A0A841AXK3_9PSEU</name>
<organism evidence="1 2">
    <name type="scientific">Amycolatopsis umgeniensis</name>
    <dbReference type="NCBI Taxonomy" id="336628"/>
    <lineage>
        <taxon>Bacteria</taxon>
        <taxon>Bacillati</taxon>
        <taxon>Actinomycetota</taxon>
        <taxon>Actinomycetes</taxon>
        <taxon>Pseudonocardiales</taxon>
        <taxon>Pseudonocardiaceae</taxon>
        <taxon>Amycolatopsis</taxon>
    </lineage>
</organism>
<dbReference type="InterPro" id="IPR022074">
    <property type="entry name" value="DUF3626"/>
</dbReference>
<evidence type="ECO:0008006" key="3">
    <source>
        <dbReference type="Google" id="ProtNLM"/>
    </source>
</evidence>
<dbReference type="Proteomes" id="UP000580861">
    <property type="component" value="Unassembled WGS sequence"/>
</dbReference>
<accession>A0A841AXK3</accession>
<evidence type="ECO:0000313" key="1">
    <source>
        <dbReference type="EMBL" id="MBB5851687.1"/>
    </source>
</evidence>
<dbReference type="EMBL" id="JACHMX010000001">
    <property type="protein sequence ID" value="MBB5851687.1"/>
    <property type="molecule type" value="Genomic_DNA"/>
</dbReference>
<proteinExistence type="predicted"/>
<reference evidence="1 2" key="1">
    <citation type="submission" date="2020-08" db="EMBL/GenBank/DDBJ databases">
        <title>Sequencing the genomes of 1000 actinobacteria strains.</title>
        <authorList>
            <person name="Klenk H.-P."/>
        </authorList>
    </citation>
    <scope>NUCLEOTIDE SEQUENCE [LARGE SCALE GENOMIC DNA]</scope>
    <source>
        <strain evidence="1 2">DSM 45272</strain>
    </source>
</reference>
<dbReference type="Pfam" id="PF12294">
    <property type="entry name" value="DUF3626"/>
    <property type="match status" value="2"/>
</dbReference>